<sequence length="149" mass="16703">MGRAERSVLIIGLGVLGLVVLAVVAALALGSTEPTRFPEGSPEDVLQRYLIAVEEGRAEEAYDHLSARAREDMSFRDFSRYVATAGQYPSERRVRIDRAVGDGDRVTLYLTVEFFYGSGIDFNRSTYERPVRMVREDGVWKVDEPLTVL</sequence>
<dbReference type="InParanoid" id="D1CAB4"/>
<dbReference type="EMBL" id="CP001824">
    <property type="protein sequence ID" value="ACZ40757.1"/>
    <property type="molecule type" value="Genomic_DNA"/>
</dbReference>
<dbReference type="eggNOG" id="ENOG5032JH8">
    <property type="taxonomic scope" value="Bacteria"/>
</dbReference>
<organism evidence="1 2">
    <name type="scientific">Sphaerobacter thermophilus (strain ATCC 49802 / DSM 20745 / KCCM 41009 / NCIMB 13125 / S 6022)</name>
    <dbReference type="NCBI Taxonomy" id="479434"/>
    <lineage>
        <taxon>Bacteria</taxon>
        <taxon>Pseudomonadati</taxon>
        <taxon>Thermomicrobiota</taxon>
        <taxon>Thermomicrobia</taxon>
        <taxon>Sphaerobacterales</taxon>
        <taxon>Sphaerobacterineae</taxon>
        <taxon>Sphaerobacteraceae</taxon>
        <taxon>Sphaerobacter</taxon>
    </lineage>
</organism>
<dbReference type="AlphaFoldDB" id="D1CAB4"/>
<evidence type="ECO:0000313" key="1">
    <source>
        <dbReference type="EMBL" id="ACZ40757.1"/>
    </source>
</evidence>
<gene>
    <name evidence="1" type="ordered locus">Sthe_3357</name>
</gene>
<dbReference type="KEGG" id="sti:Sthe_3357"/>
<dbReference type="OrthoDB" id="166743at2"/>
<dbReference type="RefSeq" id="WP_012873792.1">
    <property type="nucleotide sequence ID" value="NC_013524.1"/>
</dbReference>
<keyword evidence="2" id="KW-1185">Reference proteome</keyword>
<dbReference type="HOGENOM" id="CLU_1748492_0_0_0"/>
<reference evidence="1 2" key="2">
    <citation type="journal article" date="2010" name="Stand. Genomic Sci.">
        <title>Complete genome sequence of Desulfohalobium retbaense type strain (HR(100)).</title>
        <authorList>
            <person name="Spring S."/>
            <person name="Nolan M."/>
            <person name="Lapidus A."/>
            <person name="Glavina Del Rio T."/>
            <person name="Copeland A."/>
            <person name="Tice H."/>
            <person name="Cheng J.F."/>
            <person name="Lucas S."/>
            <person name="Land M."/>
            <person name="Chen F."/>
            <person name="Bruce D."/>
            <person name="Goodwin L."/>
            <person name="Pitluck S."/>
            <person name="Ivanova N."/>
            <person name="Mavromatis K."/>
            <person name="Mikhailova N."/>
            <person name="Pati A."/>
            <person name="Chen A."/>
            <person name="Palaniappan K."/>
            <person name="Hauser L."/>
            <person name="Chang Y.J."/>
            <person name="Jeffries C.D."/>
            <person name="Munk C."/>
            <person name="Kiss H."/>
            <person name="Chain P."/>
            <person name="Han C."/>
            <person name="Brettin T."/>
            <person name="Detter J.C."/>
            <person name="Schuler E."/>
            <person name="Goker M."/>
            <person name="Rohde M."/>
            <person name="Bristow J."/>
            <person name="Eisen J.A."/>
            <person name="Markowitz V."/>
            <person name="Hugenholtz P."/>
            <person name="Kyrpides N.C."/>
            <person name="Klenk H.P."/>
        </authorList>
    </citation>
    <scope>NUCLEOTIDE SEQUENCE [LARGE SCALE GENOMIC DNA]</scope>
    <source>
        <strain evidence="2">ATCC 49802 / DSM 20745 / S 6022</strain>
    </source>
</reference>
<evidence type="ECO:0000313" key="2">
    <source>
        <dbReference type="Proteomes" id="UP000002027"/>
    </source>
</evidence>
<name>D1CAB4_SPHTD</name>
<reference evidence="2" key="1">
    <citation type="submission" date="2009-11" db="EMBL/GenBank/DDBJ databases">
        <title>The complete chromosome 2 of Sphaerobacter thermophilus DSM 20745.</title>
        <authorList>
            <person name="Lucas S."/>
            <person name="Copeland A."/>
            <person name="Lapidus A."/>
            <person name="Glavina del Rio T."/>
            <person name="Dalin E."/>
            <person name="Tice H."/>
            <person name="Bruce D."/>
            <person name="Goodwin L."/>
            <person name="Pitluck S."/>
            <person name="Kyrpides N."/>
            <person name="Mavromatis K."/>
            <person name="Ivanova N."/>
            <person name="Mikhailova N."/>
            <person name="LaButti K.M."/>
            <person name="Clum A."/>
            <person name="Sun H.I."/>
            <person name="Brettin T."/>
            <person name="Detter J.C."/>
            <person name="Han C."/>
            <person name="Larimer F."/>
            <person name="Land M."/>
            <person name="Hauser L."/>
            <person name="Markowitz V."/>
            <person name="Cheng J.F."/>
            <person name="Hugenholtz P."/>
            <person name="Woyke T."/>
            <person name="Wu D."/>
            <person name="Steenblock K."/>
            <person name="Schneider S."/>
            <person name="Pukall R."/>
            <person name="Goeker M."/>
            <person name="Klenk H.P."/>
            <person name="Eisen J.A."/>
        </authorList>
    </citation>
    <scope>NUCLEOTIDE SEQUENCE [LARGE SCALE GENOMIC DNA]</scope>
    <source>
        <strain evidence="2">ATCC 49802 / DSM 20745 / S 6022</strain>
    </source>
</reference>
<protein>
    <recommendedName>
        <fullName evidence="3">DUF4878 domain-containing protein</fullName>
    </recommendedName>
</protein>
<evidence type="ECO:0008006" key="3">
    <source>
        <dbReference type="Google" id="ProtNLM"/>
    </source>
</evidence>
<accession>D1CAB4</accession>
<proteinExistence type="predicted"/>
<dbReference type="Proteomes" id="UP000002027">
    <property type="component" value="Chromosome 2"/>
</dbReference>